<accession>A0A1B9ULP5</accession>
<reference evidence="9" key="2">
    <citation type="journal article" date="2020" name="Science">
        <title>Unexpected conservation and global transmission of agrobacterial virulence plasmids.</title>
        <authorList>
            <person name="Weisberg A.J."/>
            <person name="Davis E.W. 2nd"/>
            <person name="Tabima J."/>
            <person name="Belcher M.S."/>
            <person name="Miller M."/>
            <person name="Kuo C.H."/>
            <person name="Loper J.E."/>
            <person name="Grunwald N.J."/>
            <person name="Putnam M.L."/>
            <person name="Chang J.H."/>
        </authorList>
    </citation>
    <scope>NUCLEOTIDE SEQUENCE</scope>
    <source>
        <strain evidence="9">17-1853-1a</strain>
    </source>
</reference>
<dbReference type="Pfam" id="PF03466">
    <property type="entry name" value="LysR_substrate"/>
    <property type="match status" value="1"/>
</dbReference>
<dbReference type="OrthoDB" id="9791253at2"/>
<evidence type="ECO:0000256" key="7">
    <source>
        <dbReference type="ARBA" id="ARBA00083243"/>
    </source>
</evidence>
<evidence type="ECO:0000256" key="1">
    <source>
        <dbReference type="ARBA" id="ARBA00009437"/>
    </source>
</evidence>
<dbReference type="GO" id="GO:0000976">
    <property type="term" value="F:transcription cis-regulatory region binding"/>
    <property type="evidence" value="ECO:0007669"/>
    <property type="project" value="TreeGrafter"/>
</dbReference>
<dbReference type="RefSeq" id="WP_003517687.1">
    <property type="nucleotide sequence ID" value="NC_015508.1"/>
</dbReference>
<evidence type="ECO:0000313" key="12">
    <source>
        <dbReference type="Proteomes" id="UP000702952"/>
    </source>
</evidence>
<dbReference type="GO" id="GO:0003700">
    <property type="term" value="F:DNA-binding transcription factor activity"/>
    <property type="evidence" value="ECO:0007669"/>
    <property type="project" value="InterPro"/>
</dbReference>
<evidence type="ECO:0000256" key="4">
    <source>
        <dbReference type="ARBA" id="ARBA00023163"/>
    </source>
</evidence>
<organism evidence="9 12">
    <name type="scientific">Agrobacterium tumefaciens</name>
    <dbReference type="NCBI Taxonomy" id="358"/>
    <lineage>
        <taxon>Bacteria</taxon>
        <taxon>Pseudomonadati</taxon>
        <taxon>Pseudomonadota</taxon>
        <taxon>Alphaproteobacteria</taxon>
        <taxon>Hyphomicrobiales</taxon>
        <taxon>Rhizobiaceae</taxon>
        <taxon>Rhizobium/Agrobacterium group</taxon>
        <taxon>Agrobacterium</taxon>
        <taxon>Agrobacterium tumefaciens complex</taxon>
    </lineage>
</organism>
<dbReference type="Proteomes" id="UP000702952">
    <property type="component" value="Unassembled WGS sequence"/>
</dbReference>
<dbReference type="InterPro" id="IPR000847">
    <property type="entry name" value="LysR_HTH_N"/>
</dbReference>
<evidence type="ECO:0000256" key="2">
    <source>
        <dbReference type="ARBA" id="ARBA00023015"/>
    </source>
</evidence>
<keyword evidence="4" id="KW-0804">Transcription</keyword>
<sequence>MNTRFLETFLWAARLNSFSAAAERLNTTQASVSNRIAALERELGVVLFTRDVRCVNLTPAGRLALQHAEKIVNLTGEFRQIVSSREALRGTVRIGAADTIVYAWLPLLIRRMNERYPGVSLDLTIDTSLKLSQRIQNGEVDVGFIMGPIMAANIYNSPLCTFESCWVGAVELPLPETGVTLEDIAHFPLLTFSTGSQPHQALRALLDSHGLSDSRIYNSNSLSIMTRLVAAAVGVGALPRVLVDGIIKSGEARILDISPSVPPLTFHTVYQERGDNAIARAIADMATEIVSETTTQWMTAAA</sequence>
<comment type="function">
    <text evidence="5">Transcriptional regulator of the ttuABCDE tartrate utilization operon.</text>
</comment>
<dbReference type="PANTHER" id="PTHR30126">
    <property type="entry name" value="HTH-TYPE TRANSCRIPTIONAL REGULATOR"/>
    <property type="match status" value="1"/>
</dbReference>
<dbReference type="PRINTS" id="PR00039">
    <property type="entry name" value="HTHLYSR"/>
</dbReference>
<evidence type="ECO:0000313" key="9">
    <source>
        <dbReference type="EMBL" id="NTC32267.1"/>
    </source>
</evidence>
<dbReference type="Pfam" id="PF00126">
    <property type="entry name" value="HTH_1"/>
    <property type="match status" value="1"/>
</dbReference>
<dbReference type="InterPro" id="IPR036390">
    <property type="entry name" value="WH_DNA-bd_sf"/>
</dbReference>
<dbReference type="PANTHER" id="PTHR30126:SF77">
    <property type="entry name" value="TRANSCRIPTIONAL REGULATORY PROTEIN"/>
    <property type="match status" value="1"/>
</dbReference>
<accession>A0AA86FX20</accession>
<keyword evidence="2" id="KW-0805">Transcription regulation</keyword>
<dbReference type="CDD" id="cd05466">
    <property type="entry name" value="PBP2_LTTR_substrate"/>
    <property type="match status" value="1"/>
</dbReference>
<dbReference type="SUPFAM" id="SSF53850">
    <property type="entry name" value="Periplasmic binding protein-like II"/>
    <property type="match status" value="1"/>
</dbReference>
<dbReference type="Gene3D" id="1.10.10.10">
    <property type="entry name" value="Winged helix-like DNA-binding domain superfamily/Winged helix DNA-binding domain"/>
    <property type="match status" value="1"/>
</dbReference>
<evidence type="ECO:0000259" key="8">
    <source>
        <dbReference type="PROSITE" id="PS50931"/>
    </source>
</evidence>
<dbReference type="AlphaFoldDB" id="A0A1B9ULP5"/>
<proteinExistence type="inferred from homology"/>
<dbReference type="Gene3D" id="3.40.190.290">
    <property type="match status" value="1"/>
</dbReference>
<evidence type="ECO:0000256" key="3">
    <source>
        <dbReference type="ARBA" id="ARBA00023125"/>
    </source>
</evidence>
<reference evidence="10 11" key="1">
    <citation type="journal article" date="2016" name="PeerJ">
        <title>Gall-ID: tools for genotyping gall-causing phytopathogenic bacteria.</title>
        <authorList>
            <person name="Davis E.W.II."/>
            <person name="Weisberg A.J."/>
            <person name="Tabima J.F."/>
            <person name="Grunwald N.J."/>
            <person name="Chang J.H."/>
        </authorList>
    </citation>
    <scope>NUCLEOTIDE SEQUENCE [LARGE SCALE GENOMIC DNA]</scope>
    <source>
        <strain evidence="10 11">N2/73</strain>
    </source>
</reference>
<evidence type="ECO:0000256" key="5">
    <source>
        <dbReference type="ARBA" id="ARBA00054626"/>
    </source>
</evidence>
<dbReference type="EMBL" id="JAAMAY010000046">
    <property type="protein sequence ID" value="NTC32267.1"/>
    <property type="molecule type" value="Genomic_DNA"/>
</dbReference>
<keyword evidence="3" id="KW-0238">DNA-binding</keyword>
<dbReference type="PROSITE" id="PS50931">
    <property type="entry name" value="HTH_LYSR"/>
    <property type="match status" value="1"/>
</dbReference>
<evidence type="ECO:0000313" key="11">
    <source>
        <dbReference type="Proteomes" id="UP000093451"/>
    </source>
</evidence>
<evidence type="ECO:0000256" key="6">
    <source>
        <dbReference type="ARBA" id="ARBA00067332"/>
    </source>
</evidence>
<gene>
    <name evidence="10" type="ORF">A6U91_20210</name>
    <name evidence="9" type="ORF">G6M46_29425</name>
</gene>
<dbReference type="Proteomes" id="UP000093451">
    <property type="component" value="Unassembled WGS sequence"/>
</dbReference>
<comment type="caution">
    <text evidence="9">The sequence shown here is derived from an EMBL/GenBank/DDBJ whole genome shotgun (WGS) entry which is preliminary data.</text>
</comment>
<dbReference type="KEGG" id="atf:Ach5_28730"/>
<dbReference type="InterPro" id="IPR036388">
    <property type="entry name" value="WH-like_DNA-bd_sf"/>
</dbReference>
<dbReference type="SUPFAM" id="SSF46785">
    <property type="entry name" value="Winged helix' DNA-binding domain"/>
    <property type="match status" value="1"/>
</dbReference>
<evidence type="ECO:0000313" key="10">
    <source>
        <dbReference type="EMBL" id="OCJ33156.1"/>
    </source>
</evidence>
<dbReference type="InterPro" id="IPR005119">
    <property type="entry name" value="LysR_subst-bd"/>
</dbReference>
<dbReference type="GeneID" id="92772387"/>
<dbReference type="EMBL" id="LXKT01000028">
    <property type="protein sequence ID" value="OCJ33156.1"/>
    <property type="molecule type" value="Genomic_DNA"/>
</dbReference>
<feature type="domain" description="HTH lysR-type" evidence="8">
    <location>
        <begin position="1"/>
        <end position="58"/>
    </location>
</feature>
<name>A0A1B9ULP5_AGRTU</name>
<dbReference type="FunFam" id="1.10.10.10:FF:000001">
    <property type="entry name" value="LysR family transcriptional regulator"/>
    <property type="match status" value="1"/>
</dbReference>
<protein>
    <recommendedName>
        <fullName evidence="6">HTH-type transcriptional regulator TtuA</fullName>
    </recommendedName>
    <alternativeName>
        <fullName evidence="7">Tartrate utilization transcriptional regulator</fullName>
    </alternativeName>
</protein>
<comment type="similarity">
    <text evidence="1">Belongs to the LysR transcriptional regulatory family.</text>
</comment>